<evidence type="ECO:0000313" key="2">
    <source>
        <dbReference type="Proteomes" id="UP000008783"/>
    </source>
</evidence>
<organism evidence="1 2">
    <name type="scientific">Puccinia graminis f. sp. tritici (strain CRL 75-36-700-3 / race SCCL)</name>
    <name type="common">Black stem rust fungus</name>
    <dbReference type="NCBI Taxonomy" id="418459"/>
    <lineage>
        <taxon>Eukaryota</taxon>
        <taxon>Fungi</taxon>
        <taxon>Dikarya</taxon>
        <taxon>Basidiomycota</taxon>
        <taxon>Pucciniomycotina</taxon>
        <taxon>Pucciniomycetes</taxon>
        <taxon>Pucciniales</taxon>
        <taxon>Pucciniaceae</taxon>
        <taxon>Puccinia</taxon>
    </lineage>
</organism>
<name>E3KE51_PUCGT</name>
<reference key="1">
    <citation type="submission" date="2007-01" db="EMBL/GenBank/DDBJ databases">
        <title>The Genome Sequence of Puccinia graminis f. sp. tritici Strain CRL 75-36-700-3.</title>
        <authorList>
            <consortium name="The Broad Institute Genome Sequencing Platform"/>
            <person name="Birren B."/>
            <person name="Lander E."/>
            <person name="Galagan J."/>
            <person name="Nusbaum C."/>
            <person name="Devon K."/>
            <person name="Cuomo C."/>
            <person name="Jaffe D."/>
            <person name="Butler J."/>
            <person name="Alvarez P."/>
            <person name="Gnerre S."/>
            <person name="Grabherr M."/>
            <person name="Mauceli E."/>
            <person name="Brockman W."/>
            <person name="Young S."/>
            <person name="LaButti K."/>
            <person name="Sykes S."/>
            <person name="DeCaprio D."/>
            <person name="Crawford M."/>
            <person name="Koehrsen M."/>
            <person name="Engels R."/>
            <person name="Montgomery P."/>
            <person name="Pearson M."/>
            <person name="Howarth C."/>
            <person name="Larson L."/>
            <person name="White J."/>
            <person name="Zeng Q."/>
            <person name="Kodira C."/>
            <person name="Yandava C."/>
            <person name="Alvarado L."/>
            <person name="O'Leary S."/>
            <person name="Szabo L."/>
            <person name="Dean R."/>
            <person name="Schein J."/>
        </authorList>
    </citation>
    <scope>NUCLEOTIDE SEQUENCE</scope>
    <source>
        <strain>CRL 75-36-700-3</strain>
    </source>
</reference>
<dbReference type="KEGG" id="pgr:PGTG_08997"/>
<accession>E3KE51</accession>
<dbReference type="AlphaFoldDB" id="E3KE51"/>
<dbReference type="InParanoid" id="E3KE51"/>
<dbReference type="HOGENOM" id="CLU_1907709_0_0_1"/>
<protein>
    <submittedName>
        <fullName evidence="1">Uncharacterized protein</fullName>
    </submittedName>
</protein>
<dbReference type="RefSeq" id="XP_003327220.1">
    <property type="nucleotide sequence ID" value="XM_003327172.2"/>
</dbReference>
<gene>
    <name evidence="1" type="ORF">PGTG_08997</name>
</gene>
<dbReference type="GeneID" id="10544508"/>
<dbReference type="Proteomes" id="UP000008783">
    <property type="component" value="Unassembled WGS sequence"/>
</dbReference>
<keyword evidence="2" id="KW-1185">Reference proteome</keyword>
<dbReference type="EMBL" id="DS178283">
    <property type="protein sequence ID" value="EFP82801.1"/>
    <property type="molecule type" value="Genomic_DNA"/>
</dbReference>
<proteinExistence type="predicted"/>
<evidence type="ECO:0000313" key="1">
    <source>
        <dbReference type="EMBL" id="EFP82801.1"/>
    </source>
</evidence>
<dbReference type="VEuPathDB" id="FungiDB:PGTG_08997"/>
<sequence length="133" mass="14593">MPGQLPDVRRGLPTFGQTHYPTCPMVPENPGHQVFYKNCTKHLCMCSTYPPTSRQVIPASLSITKTSQDSLEVRTGSWTDGRSSLKKRAIVKTKLSLFETPIYGFAGGCMADDAIDCKTSMASFPLVCFRPTG</sequence>
<reference evidence="2" key="2">
    <citation type="journal article" date="2011" name="Proc. Natl. Acad. Sci. U.S.A.">
        <title>Obligate biotrophy features unraveled by the genomic analysis of rust fungi.</title>
        <authorList>
            <person name="Duplessis S."/>
            <person name="Cuomo C.A."/>
            <person name="Lin Y.-C."/>
            <person name="Aerts A."/>
            <person name="Tisserant E."/>
            <person name="Veneault-Fourrey C."/>
            <person name="Joly D.L."/>
            <person name="Hacquard S."/>
            <person name="Amselem J."/>
            <person name="Cantarel B.L."/>
            <person name="Chiu R."/>
            <person name="Coutinho P.M."/>
            <person name="Feau N."/>
            <person name="Field M."/>
            <person name="Frey P."/>
            <person name="Gelhaye E."/>
            <person name="Goldberg J."/>
            <person name="Grabherr M.G."/>
            <person name="Kodira C.D."/>
            <person name="Kohler A."/>
            <person name="Kuees U."/>
            <person name="Lindquist E.A."/>
            <person name="Lucas S.M."/>
            <person name="Mago R."/>
            <person name="Mauceli E."/>
            <person name="Morin E."/>
            <person name="Murat C."/>
            <person name="Pangilinan J.L."/>
            <person name="Park R."/>
            <person name="Pearson M."/>
            <person name="Quesneville H."/>
            <person name="Rouhier N."/>
            <person name="Sakthikumar S."/>
            <person name="Salamov A.A."/>
            <person name="Schmutz J."/>
            <person name="Selles B."/>
            <person name="Shapiro H."/>
            <person name="Tanguay P."/>
            <person name="Tuskan G.A."/>
            <person name="Henrissat B."/>
            <person name="Van de Peer Y."/>
            <person name="Rouze P."/>
            <person name="Ellis J.G."/>
            <person name="Dodds P.N."/>
            <person name="Schein J.E."/>
            <person name="Zhong S."/>
            <person name="Hamelin R.C."/>
            <person name="Grigoriev I.V."/>
            <person name="Szabo L.J."/>
            <person name="Martin F."/>
        </authorList>
    </citation>
    <scope>NUCLEOTIDE SEQUENCE [LARGE SCALE GENOMIC DNA]</scope>
    <source>
        <strain evidence="2">CRL 75-36-700-3 / race SCCL</strain>
    </source>
</reference>